<evidence type="ECO:0000313" key="6">
    <source>
        <dbReference type="Proteomes" id="UP000649753"/>
    </source>
</evidence>
<evidence type="ECO:0000313" key="5">
    <source>
        <dbReference type="EMBL" id="MBE1489242.1"/>
    </source>
</evidence>
<dbReference type="Proteomes" id="UP000649753">
    <property type="component" value="Unassembled WGS sequence"/>
</dbReference>
<dbReference type="InterPro" id="IPR009057">
    <property type="entry name" value="Homeodomain-like_sf"/>
</dbReference>
<dbReference type="GO" id="GO:0043565">
    <property type="term" value="F:sequence-specific DNA binding"/>
    <property type="evidence" value="ECO:0007669"/>
    <property type="project" value="InterPro"/>
</dbReference>
<evidence type="ECO:0000256" key="1">
    <source>
        <dbReference type="ARBA" id="ARBA00023015"/>
    </source>
</evidence>
<reference evidence="5" key="1">
    <citation type="submission" date="2020-10" db="EMBL/GenBank/DDBJ databases">
        <title>Sequencing the genomes of 1000 actinobacteria strains.</title>
        <authorList>
            <person name="Klenk H.-P."/>
        </authorList>
    </citation>
    <scope>NUCLEOTIDE SEQUENCE</scope>
    <source>
        <strain evidence="5">DSM 46832</strain>
    </source>
</reference>
<dbReference type="AlphaFoldDB" id="A0A927QZN1"/>
<keyword evidence="1" id="KW-0805">Transcription regulation</keyword>
<dbReference type="RefSeq" id="WP_192768741.1">
    <property type="nucleotide sequence ID" value="NZ_JADBEB010000001.1"/>
</dbReference>
<keyword evidence="6" id="KW-1185">Reference proteome</keyword>
<dbReference type="InterPro" id="IPR018062">
    <property type="entry name" value="HTH_AraC-typ_CS"/>
</dbReference>
<keyword evidence="2 5" id="KW-0238">DNA-binding</keyword>
<dbReference type="PROSITE" id="PS00041">
    <property type="entry name" value="HTH_ARAC_FAMILY_1"/>
    <property type="match status" value="1"/>
</dbReference>
<feature type="domain" description="HTH araC/xylS-type" evidence="4">
    <location>
        <begin position="28"/>
        <end position="87"/>
    </location>
</feature>
<accession>A0A927QZN1</accession>
<comment type="caution">
    <text evidence="5">The sequence shown here is derived from an EMBL/GenBank/DDBJ whole genome shotgun (WGS) entry which is preliminary data.</text>
</comment>
<dbReference type="PROSITE" id="PS01124">
    <property type="entry name" value="HTH_ARAC_FAMILY_2"/>
    <property type="match status" value="1"/>
</dbReference>
<dbReference type="Pfam" id="PF12833">
    <property type="entry name" value="HTH_18"/>
    <property type="match status" value="1"/>
</dbReference>
<organism evidence="5 6">
    <name type="scientific">Plantactinospora soyae</name>
    <dbReference type="NCBI Taxonomy" id="1544732"/>
    <lineage>
        <taxon>Bacteria</taxon>
        <taxon>Bacillati</taxon>
        <taxon>Actinomycetota</taxon>
        <taxon>Actinomycetes</taxon>
        <taxon>Micromonosporales</taxon>
        <taxon>Micromonosporaceae</taxon>
        <taxon>Plantactinospora</taxon>
    </lineage>
</organism>
<dbReference type="EMBL" id="JADBEB010000001">
    <property type="protein sequence ID" value="MBE1489242.1"/>
    <property type="molecule type" value="Genomic_DNA"/>
</dbReference>
<keyword evidence="3" id="KW-0804">Transcription</keyword>
<sequence length="100" mass="11164">MWISFTASIDDVDERGVVRPLTQDGGEGQSLTAHIRDRRLHEARAALADGRLSVSEIAAHWQFADGSHLSRLFKRRYGMSPTEFIRAGAGRFEPRAERAA</sequence>
<name>A0A927QZN1_9ACTN</name>
<dbReference type="SMART" id="SM00342">
    <property type="entry name" value="HTH_ARAC"/>
    <property type="match status" value="1"/>
</dbReference>
<dbReference type="PANTHER" id="PTHR47893:SF1">
    <property type="entry name" value="REGULATORY PROTEIN PCHR"/>
    <property type="match status" value="1"/>
</dbReference>
<evidence type="ECO:0000256" key="2">
    <source>
        <dbReference type="ARBA" id="ARBA00023125"/>
    </source>
</evidence>
<dbReference type="GO" id="GO:0003700">
    <property type="term" value="F:DNA-binding transcription factor activity"/>
    <property type="evidence" value="ECO:0007669"/>
    <property type="project" value="InterPro"/>
</dbReference>
<dbReference type="SUPFAM" id="SSF46689">
    <property type="entry name" value="Homeodomain-like"/>
    <property type="match status" value="1"/>
</dbReference>
<dbReference type="InterPro" id="IPR018060">
    <property type="entry name" value="HTH_AraC"/>
</dbReference>
<proteinExistence type="predicted"/>
<protein>
    <submittedName>
        <fullName evidence="5">AraC-like DNA-binding protein</fullName>
    </submittedName>
</protein>
<dbReference type="PANTHER" id="PTHR47893">
    <property type="entry name" value="REGULATORY PROTEIN PCHR"/>
    <property type="match status" value="1"/>
</dbReference>
<evidence type="ECO:0000259" key="4">
    <source>
        <dbReference type="PROSITE" id="PS01124"/>
    </source>
</evidence>
<dbReference type="InterPro" id="IPR053142">
    <property type="entry name" value="PchR_regulatory_protein"/>
</dbReference>
<gene>
    <name evidence="5" type="ORF">H4W31_004880</name>
</gene>
<dbReference type="Gene3D" id="1.10.10.60">
    <property type="entry name" value="Homeodomain-like"/>
    <property type="match status" value="1"/>
</dbReference>
<evidence type="ECO:0000256" key="3">
    <source>
        <dbReference type="ARBA" id="ARBA00023163"/>
    </source>
</evidence>